<name>A0A6C0AQU3_9ZZZZ</name>
<evidence type="ECO:0000313" key="2">
    <source>
        <dbReference type="EMBL" id="QHS81976.1"/>
    </source>
</evidence>
<sequence>MGNISSSNNSKNTSETKFENFYDVIDYIATYYILTMDFKSLSKLSEKEYCDKLVVLTSDIIQKHFTDLEITYLAQRIKDGLQVNDLSKEKVSFINKGRLEGLDISNDTNKSIKKKRVCIGIAKFYVKIAHIFAAIIMTINPVYTYKDQTGQTVKTGLLEKDKIPKRAQRKLFKLNICDNRIRALKKGQIIDKTTGNITLQPKVCDFNATKTGLDKTLADEPGIQELMNLYLDDNYDYSNGTFTGMSEETKKVFLRDLKLFYTAFTGNETMPPEITKFSDIKLRDYRKRSSCQGENPMLRQKYTLNVKDKLFVDYADNIKNMIANAADNQSKLLEIINEIFTYVIDPYSGKKVIRINPKLTDELLQKCIEKARRFIIQLYIKCETDYVDGVKLFEAIIEAKILETTEKQIKNLELESKKIIDETKKLVTPMPVSAPMPVAAPAPLPVPIKEQIDAPIVVAMPIRQQPLAAAYGMPSSMPSTLPITSISTPSITTISPSITTTTY</sequence>
<protein>
    <submittedName>
        <fullName evidence="2">Uncharacterized protein</fullName>
    </submittedName>
</protein>
<keyword evidence="1" id="KW-1133">Transmembrane helix</keyword>
<keyword evidence="1" id="KW-0472">Membrane</keyword>
<keyword evidence="1" id="KW-0812">Transmembrane</keyword>
<proteinExistence type="predicted"/>
<feature type="transmembrane region" description="Helical" evidence="1">
    <location>
        <begin position="124"/>
        <end position="143"/>
    </location>
</feature>
<dbReference type="AlphaFoldDB" id="A0A6C0AQU3"/>
<accession>A0A6C0AQU3</accession>
<organism evidence="2">
    <name type="scientific">viral metagenome</name>
    <dbReference type="NCBI Taxonomy" id="1070528"/>
    <lineage>
        <taxon>unclassified sequences</taxon>
        <taxon>metagenomes</taxon>
        <taxon>organismal metagenomes</taxon>
    </lineage>
</organism>
<dbReference type="EMBL" id="MN740762">
    <property type="protein sequence ID" value="QHS81976.1"/>
    <property type="molecule type" value="Genomic_DNA"/>
</dbReference>
<evidence type="ECO:0000256" key="1">
    <source>
        <dbReference type="SAM" id="Phobius"/>
    </source>
</evidence>
<reference evidence="2" key="1">
    <citation type="journal article" date="2020" name="Nature">
        <title>Giant virus diversity and host interactions through global metagenomics.</title>
        <authorList>
            <person name="Schulz F."/>
            <person name="Roux S."/>
            <person name="Paez-Espino D."/>
            <person name="Jungbluth S."/>
            <person name="Walsh D.A."/>
            <person name="Denef V.J."/>
            <person name="McMahon K.D."/>
            <person name="Konstantinidis K.T."/>
            <person name="Eloe-Fadrosh E.A."/>
            <person name="Kyrpides N.C."/>
            <person name="Woyke T."/>
        </authorList>
    </citation>
    <scope>NUCLEOTIDE SEQUENCE</scope>
    <source>
        <strain evidence="2">GVMAG-S-1101165-79</strain>
    </source>
</reference>